<dbReference type="InterPro" id="IPR029491">
    <property type="entry name" value="Helicase_HTH"/>
</dbReference>
<evidence type="ECO:0000313" key="2">
    <source>
        <dbReference type="EMBL" id="UOQ85908.1"/>
    </source>
</evidence>
<proteinExistence type="predicted"/>
<dbReference type="RefSeq" id="WP_244746200.1">
    <property type="nucleotide sequence ID" value="NZ_CP095071.1"/>
</dbReference>
<dbReference type="Pfam" id="PF14493">
    <property type="entry name" value="HTH_40"/>
    <property type="match status" value="1"/>
</dbReference>
<dbReference type="InterPro" id="IPR008308">
    <property type="entry name" value="YpbB-like"/>
</dbReference>
<gene>
    <name evidence="2" type="ORF">MUN87_03085</name>
</gene>
<dbReference type="EMBL" id="CP095071">
    <property type="protein sequence ID" value="UOQ85908.1"/>
    <property type="molecule type" value="Genomic_DNA"/>
</dbReference>
<keyword evidence="3" id="KW-1185">Reference proteome</keyword>
<evidence type="ECO:0000259" key="1">
    <source>
        <dbReference type="Pfam" id="PF14493"/>
    </source>
</evidence>
<evidence type="ECO:0000313" key="3">
    <source>
        <dbReference type="Proteomes" id="UP000831537"/>
    </source>
</evidence>
<protein>
    <submittedName>
        <fullName evidence="2">Helix-turn-helix domain-containing protein</fullName>
    </submittedName>
</protein>
<sequence>MFEFILLDCMLKLNGERTVYNVYHLLTAKKSTQTIQDSNIFGLTTYFGIYKSLTRKLFDEEVKRLEEAECIEVEAKDTVLLTDKGITLHKQLKHHYSPLITLNGIENEQHADKLFQHLILCVQTITHLHMQERRFIPIVDDIATQRFVKSVWHQNQANGTQRLLDQLFKDLYQLLQFFPKDHAAIFVDSLSTDQRIGLSRYQLAEKYQLTIHDISVIQMNVIHKLCNMIVENDSTPLMKQLFPVSMKQLLVSDSANQTLYYVKKGLSISEISSVRHLKENTIKDHLIEIAYSAKEFQWQHYVNHDDYQLIRSVIHHTNSKKLKDLKVQLPATINYFQIKLVLAMEQQGERGNSGV</sequence>
<organism evidence="2 3">
    <name type="scientific">Gracilibacillus salinarum</name>
    <dbReference type="NCBI Taxonomy" id="2932255"/>
    <lineage>
        <taxon>Bacteria</taxon>
        <taxon>Bacillati</taxon>
        <taxon>Bacillota</taxon>
        <taxon>Bacilli</taxon>
        <taxon>Bacillales</taxon>
        <taxon>Bacillaceae</taxon>
        <taxon>Gracilibacillus</taxon>
    </lineage>
</organism>
<accession>A0ABY4GNZ0</accession>
<dbReference type="Proteomes" id="UP000831537">
    <property type="component" value="Chromosome"/>
</dbReference>
<dbReference type="PIRSF" id="PIRSF021350">
    <property type="entry name" value="UCP021350"/>
    <property type="match status" value="1"/>
</dbReference>
<name>A0ABY4GNZ0_9BACI</name>
<feature type="domain" description="Helicase Helix-turn-helix" evidence="1">
    <location>
        <begin position="254"/>
        <end position="342"/>
    </location>
</feature>
<reference evidence="2 3" key="1">
    <citation type="submission" date="2022-04" db="EMBL/GenBank/DDBJ databases">
        <title>Gracilibacillus sp. isolated from saltern.</title>
        <authorList>
            <person name="Won M."/>
            <person name="Lee C.-M."/>
            <person name="Woen H.-Y."/>
            <person name="Kwon S.-W."/>
        </authorList>
    </citation>
    <scope>NUCLEOTIDE SEQUENCE [LARGE SCALE GENOMIC DNA]</scope>
    <source>
        <strain evidence="2 3">SSPM10-3</strain>
    </source>
</reference>